<dbReference type="RefSeq" id="WP_226393883.1">
    <property type="nucleotide sequence ID" value="NZ_JADCKL010000001.1"/>
</dbReference>
<dbReference type="SMART" id="SM00849">
    <property type="entry name" value="Lactamase_B"/>
    <property type="match status" value="1"/>
</dbReference>
<reference evidence="2 3" key="1">
    <citation type="submission" date="2020-10" db="EMBL/GenBank/DDBJ databases">
        <title>ChiBAC.</title>
        <authorList>
            <person name="Zenner C."/>
            <person name="Hitch T.C.A."/>
            <person name="Clavel T."/>
        </authorList>
    </citation>
    <scope>NUCLEOTIDE SEQUENCE [LARGE SCALE GENOMIC DNA]</scope>
    <source>
        <strain evidence="2 3">DSM 108991</strain>
    </source>
</reference>
<organism evidence="2 3">
    <name type="scientific">Claveliimonas monacensis</name>
    <dbReference type="NCBI Taxonomy" id="2779351"/>
    <lineage>
        <taxon>Bacteria</taxon>
        <taxon>Bacillati</taxon>
        <taxon>Bacillota</taxon>
        <taxon>Clostridia</taxon>
        <taxon>Lachnospirales</taxon>
        <taxon>Lachnospiraceae</taxon>
        <taxon>Claveliimonas</taxon>
    </lineage>
</organism>
<evidence type="ECO:0000259" key="1">
    <source>
        <dbReference type="SMART" id="SM00849"/>
    </source>
</evidence>
<comment type="caution">
    <text evidence="2">The sequence shown here is derived from an EMBL/GenBank/DDBJ whole genome shotgun (WGS) entry which is preliminary data.</text>
</comment>
<name>A0ABR9RFI9_9FIRM</name>
<dbReference type="InterPro" id="IPR041712">
    <property type="entry name" value="DHPS-like_MBL-fold"/>
</dbReference>
<dbReference type="Proteomes" id="UP000758652">
    <property type="component" value="Unassembled WGS sequence"/>
</dbReference>
<dbReference type="PANTHER" id="PTHR13754">
    <property type="entry name" value="METALLO-BETA-LACTAMASE SUPERFAMILY PROTEIN"/>
    <property type="match status" value="1"/>
</dbReference>
<dbReference type="InterPro" id="IPR001279">
    <property type="entry name" value="Metallo-B-lactamas"/>
</dbReference>
<accession>A0ABR9RFI9</accession>
<dbReference type="EMBL" id="JADCKL010000001">
    <property type="protein sequence ID" value="MBE5061723.1"/>
    <property type="molecule type" value="Genomic_DNA"/>
</dbReference>
<dbReference type="InterPro" id="IPR036866">
    <property type="entry name" value="RibonucZ/Hydroxyglut_hydro"/>
</dbReference>
<evidence type="ECO:0000313" key="3">
    <source>
        <dbReference type="Proteomes" id="UP000758652"/>
    </source>
</evidence>
<dbReference type="CDD" id="cd07713">
    <property type="entry name" value="DHPS-like_MBL-fold"/>
    <property type="match status" value="1"/>
</dbReference>
<sequence>MRIVNLIENTEGQPGCRCEHGLSFYIETERHKMLMDTGASDGFLANADLLGIDLGGVDAVILSHGHYDHGGGIPAFAKKYPRTRIYMQQSAGGSFYHLKPEGEKYIGLEPCILGLPQCVLLQRDHRIDRELFLFSGIEGHRMWPEGNRALKRKAGAEYIQDDFCHEQCLVVSEGDFHVLLSGCAHNGVLNILDRYREIFGDWPDVLVSGFHMKKDRYEEADLEHIRETARLLKKTGILCFTGHCTGQRAFDVMKDIMGDQLRAIHSGEVVLDTGKALLDTGELLQDMREEKDADSSM</sequence>
<protein>
    <submittedName>
        <fullName evidence="2">MBL fold metallo-hydrolase</fullName>
    </submittedName>
</protein>
<dbReference type="Pfam" id="PF00753">
    <property type="entry name" value="Lactamase_B"/>
    <property type="match status" value="1"/>
</dbReference>
<dbReference type="PANTHER" id="PTHR13754:SF13">
    <property type="entry name" value="METALLO-BETA-LACTAMASE SUPERFAMILY PROTEIN (AFU_ORTHOLOGUE AFUA_3G07630)"/>
    <property type="match status" value="1"/>
</dbReference>
<gene>
    <name evidence="2" type="ORF">INF30_00360</name>
</gene>
<proteinExistence type="predicted"/>
<dbReference type="InterPro" id="IPR052926">
    <property type="entry name" value="Metallo-beta-lactamase_dom"/>
</dbReference>
<dbReference type="SUPFAM" id="SSF56281">
    <property type="entry name" value="Metallo-hydrolase/oxidoreductase"/>
    <property type="match status" value="1"/>
</dbReference>
<feature type="domain" description="Metallo-beta-lactamase" evidence="1">
    <location>
        <begin position="20"/>
        <end position="243"/>
    </location>
</feature>
<keyword evidence="3" id="KW-1185">Reference proteome</keyword>
<evidence type="ECO:0000313" key="2">
    <source>
        <dbReference type="EMBL" id="MBE5061723.1"/>
    </source>
</evidence>
<dbReference type="Gene3D" id="3.60.15.10">
    <property type="entry name" value="Ribonuclease Z/Hydroxyacylglutathione hydrolase-like"/>
    <property type="match status" value="1"/>
</dbReference>